<dbReference type="Proteomes" id="UP001620626">
    <property type="component" value="Unassembled WGS sequence"/>
</dbReference>
<proteinExistence type="predicted"/>
<dbReference type="AlphaFoldDB" id="A0ABD2JYK9"/>
<accession>A0ABD2JYK9</accession>
<gene>
    <name evidence="1" type="ORF">niasHT_023357</name>
</gene>
<comment type="caution">
    <text evidence="1">The sequence shown here is derived from an EMBL/GenBank/DDBJ whole genome shotgun (WGS) entry which is preliminary data.</text>
</comment>
<protein>
    <submittedName>
        <fullName evidence="1">Uncharacterized protein</fullName>
    </submittedName>
</protein>
<organism evidence="1 2">
    <name type="scientific">Heterodera trifolii</name>
    <dbReference type="NCBI Taxonomy" id="157864"/>
    <lineage>
        <taxon>Eukaryota</taxon>
        <taxon>Metazoa</taxon>
        <taxon>Ecdysozoa</taxon>
        <taxon>Nematoda</taxon>
        <taxon>Chromadorea</taxon>
        <taxon>Rhabditida</taxon>
        <taxon>Tylenchina</taxon>
        <taxon>Tylenchomorpha</taxon>
        <taxon>Tylenchoidea</taxon>
        <taxon>Heteroderidae</taxon>
        <taxon>Heteroderinae</taxon>
        <taxon>Heterodera</taxon>
    </lineage>
</organism>
<name>A0ABD2JYK9_9BILA</name>
<reference evidence="1 2" key="1">
    <citation type="submission" date="2024-10" db="EMBL/GenBank/DDBJ databases">
        <authorList>
            <person name="Kim D."/>
        </authorList>
    </citation>
    <scope>NUCLEOTIDE SEQUENCE [LARGE SCALE GENOMIC DNA]</scope>
    <source>
        <strain evidence="1">BH-2024</strain>
    </source>
</reference>
<evidence type="ECO:0000313" key="2">
    <source>
        <dbReference type="Proteomes" id="UP001620626"/>
    </source>
</evidence>
<evidence type="ECO:0000313" key="1">
    <source>
        <dbReference type="EMBL" id="KAL3095682.1"/>
    </source>
</evidence>
<dbReference type="EMBL" id="JBICBT010000877">
    <property type="protein sequence ID" value="KAL3095682.1"/>
    <property type="molecule type" value="Genomic_DNA"/>
</dbReference>
<sequence>METADDEGIDAQKLLFLACIQGKLESGNFISADCWLAVFNLLAPSQLGLGIALISHRFDCYVDEHFKTRKWALGVIRIGSKIDGNGTKELEMANYDGKQLPMPQVQLARKITGFQHIEISYIDSNVIAFIHHFRPLFASCPINFGIYTMMNNDSILEFILRNIWPMIARNICWMDLSADEFHRMRKFVPAILSDCPLLRVVFFYMAVDFFTEFPVDDSAMASDGQAMAKWLFTPLPDDVPKVFNYGLKEYDGNWPLKIEAFKAVITIN</sequence>
<keyword evidence="2" id="KW-1185">Reference proteome</keyword>